<evidence type="ECO:0000313" key="3">
    <source>
        <dbReference type="Proteomes" id="UP000007431"/>
    </source>
</evidence>
<dbReference type="EMBL" id="GL377312">
    <property type="protein sequence ID" value="EFI92844.1"/>
    <property type="molecule type" value="Genomic_DNA"/>
</dbReference>
<accession>D8QGY4</accession>
<gene>
    <name evidence="2" type="ORF">SCHCODRAFT_113129</name>
</gene>
<organism evidence="3">
    <name type="scientific">Schizophyllum commune (strain H4-8 / FGSC 9210)</name>
    <name type="common">Split gill fungus</name>
    <dbReference type="NCBI Taxonomy" id="578458"/>
    <lineage>
        <taxon>Eukaryota</taxon>
        <taxon>Fungi</taxon>
        <taxon>Dikarya</taxon>
        <taxon>Basidiomycota</taxon>
        <taxon>Agaricomycotina</taxon>
        <taxon>Agaricomycetes</taxon>
        <taxon>Agaricomycetidae</taxon>
        <taxon>Agaricales</taxon>
        <taxon>Schizophyllaceae</taxon>
        <taxon>Schizophyllum</taxon>
    </lineage>
</organism>
<evidence type="ECO:0000256" key="1">
    <source>
        <dbReference type="SAM" id="MobiDB-lite"/>
    </source>
</evidence>
<keyword evidence="3" id="KW-1185">Reference proteome</keyword>
<sequence>MPVNSKIIAQCEDNAGIDALWTSLENIDPKDPIPRRVVDDVRKMSPLGLICVVTWFGNQHLALQLCHILARALPPGIVKLVEHFLGLPYGALYLHSPRNIYLMRPTMHAALDSDAAFLCPTRKVLETMLHAVRNHGLPMGETVVPAGVETNEKGFVKYTYTFPDGDYEYQYAPIMGRSKNSWTPSTRILRRTPEGIHHHKTPFTGVHSMPWVKIHIHPYFAVVRGHRALSRTRDGPVTTPAHLAREVELIGQIGAVLDEVYHSEYEEDDEPVKSPEVDPASILPERLRPRRGPHATGPAGH</sequence>
<dbReference type="Proteomes" id="UP000007431">
    <property type="component" value="Unassembled WGS sequence"/>
</dbReference>
<reference evidence="2 3" key="1">
    <citation type="journal article" date="2010" name="Nat. Biotechnol.">
        <title>Genome sequence of the model mushroom Schizophyllum commune.</title>
        <authorList>
            <person name="Ohm R.A."/>
            <person name="de Jong J.F."/>
            <person name="Lugones L.G."/>
            <person name="Aerts A."/>
            <person name="Kothe E."/>
            <person name="Stajich J.E."/>
            <person name="de Vries R.P."/>
            <person name="Record E."/>
            <person name="Levasseur A."/>
            <person name="Baker S.E."/>
            <person name="Bartholomew K.A."/>
            <person name="Coutinho P.M."/>
            <person name="Erdmann S."/>
            <person name="Fowler T.J."/>
            <person name="Gathman A.C."/>
            <person name="Lombard V."/>
            <person name="Henrissat B."/>
            <person name="Knabe N."/>
            <person name="Kuees U."/>
            <person name="Lilly W.W."/>
            <person name="Lindquist E."/>
            <person name="Lucas S."/>
            <person name="Magnuson J.K."/>
            <person name="Piumi F."/>
            <person name="Raudaskoski M."/>
            <person name="Salamov A."/>
            <person name="Schmutz J."/>
            <person name="Schwarze F.W.M.R."/>
            <person name="vanKuyk P.A."/>
            <person name="Horton J.S."/>
            <person name="Grigoriev I.V."/>
            <person name="Woesten H.A.B."/>
        </authorList>
    </citation>
    <scope>NUCLEOTIDE SEQUENCE [LARGE SCALE GENOMIC DNA]</scope>
    <source>
        <strain evidence="3">H4-8 / FGSC 9210</strain>
    </source>
</reference>
<dbReference type="InParanoid" id="D8QGY4"/>
<dbReference type="VEuPathDB" id="FungiDB:SCHCODRAFT_02692765"/>
<feature type="region of interest" description="Disordered" evidence="1">
    <location>
        <begin position="264"/>
        <end position="301"/>
    </location>
</feature>
<evidence type="ECO:0008006" key="4">
    <source>
        <dbReference type="Google" id="ProtNLM"/>
    </source>
</evidence>
<proteinExistence type="predicted"/>
<evidence type="ECO:0000313" key="2">
    <source>
        <dbReference type="EMBL" id="EFI92844.1"/>
    </source>
</evidence>
<name>D8QGY4_SCHCM</name>
<dbReference type="OrthoDB" id="3133596at2759"/>
<dbReference type="RefSeq" id="XP_003027747.1">
    <property type="nucleotide sequence ID" value="XM_003027701.1"/>
</dbReference>
<dbReference type="GeneID" id="9597253"/>
<dbReference type="AlphaFoldDB" id="D8QGY4"/>
<feature type="non-terminal residue" evidence="2">
    <location>
        <position position="301"/>
    </location>
</feature>
<protein>
    <recommendedName>
        <fullName evidence="4">HNH nuclease domain-containing protein</fullName>
    </recommendedName>
</protein>
<dbReference type="HOGENOM" id="CLU_855699_0_0_1"/>
<dbReference type="KEGG" id="scm:SCHCO_02692765"/>